<gene>
    <name evidence="2" type="ORF">HO173_003257</name>
</gene>
<dbReference type="Proteomes" id="UP000578531">
    <property type="component" value="Unassembled WGS sequence"/>
</dbReference>
<feature type="compositionally biased region" description="Polar residues" evidence="1">
    <location>
        <begin position="17"/>
        <end position="37"/>
    </location>
</feature>
<feature type="compositionally biased region" description="Polar residues" evidence="1">
    <location>
        <begin position="102"/>
        <end position="115"/>
    </location>
</feature>
<feature type="compositionally biased region" description="Basic and acidic residues" evidence="1">
    <location>
        <begin position="197"/>
        <end position="207"/>
    </location>
</feature>
<feature type="region of interest" description="Disordered" evidence="1">
    <location>
        <begin position="1"/>
        <end position="43"/>
    </location>
</feature>
<name>A0A8H6G1S5_9LECA</name>
<dbReference type="GeneID" id="59284925"/>
<evidence type="ECO:0000256" key="1">
    <source>
        <dbReference type="SAM" id="MobiDB-lite"/>
    </source>
</evidence>
<evidence type="ECO:0000313" key="2">
    <source>
        <dbReference type="EMBL" id="KAF6238750.1"/>
    </source>
</evidence>
<organism evidence="2 3">
    <name type="scientific">Letharia columbiana</name>
    <dbReference type="NCBI Taxonomy" id="112416"/>
    <lineage>
        <taxon>Eukaryota</taxon>
        <taxon>Fungi</taxon>
        <taxon>Dikarya</taxon>
        <taxon>Ascomycota</taxon>
        <taxon>Pezizomycotina</taxon>
        <taxon>Lecanoromycetes</taxon>
        <taxon>OSLEUM clade</taxon>
        <taxon>Lecanoromycetidae</taxon>
        <taxon>Lecanorales</taxon>
        <taxon>Lecanorineae</taxon>
        <taxon>Parmeliaceae</taxon>
        <taxon>Letharia</taxon>
    </lineage>
</organism>
<feature type="region of interest" description="Disordered" evidence="1">
    <location>
        <begin position="164"/>
        <end position="207"/>
    </location>
</feature>
<dbReference type="AlphaFoldDB" id="A0A8H6G1S5"/>
<comment type="caution">
    <text evidence="2">The sequence shown here is derived from an EMBL/GenBank/DDBJ whole genome shotgun (WGS) entry which is preliminary data.</text>
</comment>
<dbReference type="RefSeq" id="XP_037168049.1">
    <property type="nucleotide sequence ID" value="XM_037305184.1"/>
</dbReference>
<reference evidence="2 3" key="1">
    <citation type="journal article" date="2020" name="Genomics">
        <title>Complete, high-quality genomes from long-read metagenomic sequencing of two wolf lichen thalli reveals enigmatic genome architecture.</title>
        <authorList>
            <person name="McKenzie S.K."/>
            <person name="Walston R.F."/>
            <person name="Allen J.L."/>
        </authorList>
    </citation>
    <scope>NUCLEOTIDE SEQUENCE [LARGE SCALE GENOMIC DNA]</scope>
    <source>
        <strain evidence="2">WasteWater2</strain>
    </source>
</reference>
<evidence type="ECO:0000313" key="3">
    <source>
        <dbReference type="Proteomes" id="UP000578531"/>
    </source>
</evidence>
<keyword evidence="3" id="KW-1185">Reference proteome</keyword>
<dbReference type="EMBL" id="JACCJC010000008">
    <property type="protein sequence ID" value="KAF6238750.1"/>
    <property type="molecule type" value="Genomic_DNA"/>
</dbReference>
<sequence length="207" mass="22082">MALLTGSGSLTPKHDSSGLSPSRKTQASSVLSESSYKTAPLPPGVYANKASARAYTQPPMASSRSLHPISPITYKNRFSNMTASPPCLPSSTRMSPSPIASPGSNRPQATWLSSIDDTRDDENGGKFLVLSQTAFQLGQSNTTFSEAEEKQRIVHAKDDGICIDDLDEGSVPAVPKPEGHRGSQNPGGGYCKKCRRSERDKRGSKEA</sequence>
<accession>A0A8H6G1S5</accession>
<feature type="compositionally biased region" description="Polar residues" evidence="1">
    <location>
        <begin position="80"/>
        <end position="95"/>
    </location>
</feature>
<feature type="region of interest" description="Disordered" evidence="1">
    <location>
        <begin position="80"/>
        <end position="118"/>
    </location>
</feature>
<protein>
    <submittedName>
        <fullName evidence="2">Uncharacterized protein</fullName>
    </submittedName>
</protein>
<feature type="compositionally biased region" description="Polar residues" evidence="1">
    <location>
        <begin position="1"/>
        <end position="10"/>
    </location>
</feature>
<proteinExistence type="predicted"/>